<dbReference type="RefSeq" id="WP_229959981.1">
    <property type="nucleotide sequence ID" value="NZ_JAJJWI010000006.1"/>
</dbReference>
<organism evidence="4 5">
    <name type="scientific">Pontibacter silvestris</name>
    <dbReference type="NCBI Taxonomy" id="2305183"/>
    <lineage>
        <taxon>Bacteria</taxon>
        <taxon>Pseudomonadati</taxon>
        <taxon>Bacteroidota</taxon>
        <taxon>Cytophagia</taxon>
        <taxon>Cytophagales</taxon>
        <taxon>Hymenobacteraceae</taxon>
        <taxon>Pontibacter</taxon>
    </lineage>
</organism>
<comment type="caution">
    <text evidence="4">The sequence shown here is derived from an EMBL/GenBank/DDBJ whole genome shotgun (WGS) entry which is preliminary data.</text>
</comment>
<dbReference type="Gene3D" id="2.60.40.10">
    <property type="entry name" value="Immunoglobulins"/>
    <property type="match status" value="1"/>
</dbReference>
<evidence type="ECO:0000313" key="4">
    <source>
        <dbReference type="EMBL" id="MFD2065545.1"/>
    </source>
</evidence>
<dbReference type="InterPro" id="IPR029030">
    <property type="entry name" value="Caspase-like_dom_sf"/>
</dbReference>
<keyword evidence="5" id="KW-1185">Reference proteome</keyword>
<proteinExistence type="predicted"/>
<protein>
    <submittedName>
        <fullName evidence="4">C25 family cysteine peptidase</fullName>
    </submittedName>
</protein>
<name>A0ABW4WUP6_9BACT</name>
<dbReference type="Gene3D" id="2.60.40.4070">
    <property type="match status" value="1"/>
</dbReference>
<evidence type="ECO:0000259" key="2">
    <source>
        <dbReference type="Pfam" id="PF01364"/>
    </source>
</evidence>
<dbReference type="Pfam" id="PF15711">
    <property type="entry name" value="ILEI"/>
    <property type="match status" value="1"/>
</dbReference>
<reference evidence="5" key="1">
    <citation type="journal article" date="2019" name="Int. J. Syst. Evol. Microbiol.">
        <title>The Global Catalogue of Microorganisms (GCM) 10K type strain sequencing project: providing services to taxonomists for standard genome sequencing and annotation.</title>
        <authorList>
            <consortium name="The Broad Institute Genomics Platform"/>
            <consortium name="The Broad Institute Genome Sequencing Center for Infectious Disease"/>
            <person name="Wu L."/>
            <person name="Ma J."/>
        </authorList>
    </citation>
    <scope>NUCLEOTIDE SEQUENCE [LARGE SCALE GENOMIC DNA]</scope>
    <source>
        <strain evidence="5">JCM 16545</strain>
    </source>
</reference>
<keyword evidence="1" id="KW-0732">Signal</keyword>
<accession>A0ABW4WUP6</accession>
<dbReference type="Gene3D" id="3.40.50.1460">
    <property type="match status" value="1"/>
</dbReference>
<dbReference type="SUPFAM" id="SSF52129">
    <property type="entry name" value="Caspase-like"/>
    <property type="match status" value="1"/>
</dbReference>
<feature type="signal peptide" evidence="1">
    <location>
        <begin position="1"/>
        <end position="28"/>
    </location>
</feature>
<dbReference type="InterPro" id="IPR013783">
    <property type="entry name" value="Ig-like_fold"/>
</dbReference>
<dbReference type="Pfam" id="PF01364">
    <property type="entry name" value="Peptidase_C25"/>
    <property type="match status" value="1"/>
</dbReference>
<feature type="chain" id="PRO_5046087218" evidence="1">
    <location>
        <begin position="29"/>
        <end position="1665"/>
    </location>
</feature>
<dbReference type="Proteomes" id="UP001597369">
    <property type="component" value="Unassembled WGS sequence"/>
</dbReference>
<evidence type="ECO:0000313" key="5">
    <source>
        <dbReference type="Proteomes" id="UP001597369"/>
    </source>
</evidence>
<evidence type="ECO:0000256" key="1">
    <source>
        <dbReference type="SAM" id="SignalP"/>
    </source>
</evidence>
<dbReference type="InterPro" id="IPR039477">
    <property type="entry name" value="ILEI/PANDER_dom"/>
</dbReference>
<feature type="domain" description="ILEI/PANDER" evidence="3">
    <location>
        <begin position="1116"/>
        <end position="1179"/>
    </location>
</feature>
<sequence>MHTILQYRRFFISFSLLLLSLAGSSVQAQNAYGNEWINYSQTYYKIRIAETGLYKLDYDYLSNLGLANINPQNLQLYRRGKEVAIYIAGESDGKLDTQDYIEFFGEKNDGALDQELYKNPADQVHQLRSLYTDTAAYFLTYAPERGKRMRETNPAVNGRIPESYHLQKAVTVLNETYFRGKLYGENAMPWMDQGEGYMSNRWIGARSYSITGIKNIETSGPKPVVEFATVGAYQEYHTLDVNVTSGGTTRKLKTYQYDFFAHEVDKQIVNFSEVANGQVTLQIVPVSTTTKGNAISFAYGIVTYPQKPLFTGNPMVLYTDSTRSTTPYFEFGNIPATTVAYDVTNLENIVRTLGYDAASNRGYVIRAEDGRTHKILLADASKALTPPVAKRISFRNINPAAHNYIVLTNKRLMQQVGDYTLPAPKAYAEYRASEAGGNYDTLLVFIDDIVNQFHYGEHSANAVRHFLSFMSSSSNAKQLFIIGKGLEYDRINYRSSGEAALDLVPTGGVPASDVFFSADFRNNSFVPQVPTGRIPATSASEVMNYLDKVKEYESQPQGLAWRKNILQLGGGKTVSEINTIASYLSSYKNIASGPLLDANVIEKYRKNVSEAVEVVNVAEEVNTGLSLITFFGHSSTSITDLDIGFVSRDVNGYKNKGKYPVMLLNGCNIGNAFIPNSVSFGEDWVITPNRGAIAFIASTDYGYPSYLHLYTSNFYTASFQNPETYGSSIGNIQKEVIRKVKQTSSNDMATAVVLNMLLQGDPAIKLYSPEKPDYYIKENAFSIKNEDGSAVTASSPKFILKVNVGNLGKVITESVSVKVNRTLADQTTVINYEPFVVNSIQSHDTIRLEIDNEGVTAIGMNSFEVTLDGLNEIEELDESNNAQKYQYYFPSSNLLTLSPSKYGIVNSNKVKLVAQGSTNQITGAEYYFELDTTQAFNSNLKQSYTANSSLLPTWEVTLPSVTTSDSTVYYWRARFNTFKAEEDTVWAESSFRYVPNGKSGWSQSHYGQFDEVQTDKVTNTGKENIKWTFDPVQMEIAIRTAGGNIRFEETSYGLFINGKPMVVAQCSNPAGSATPRVYLVAIDNKSLTTVSGVFSSGACSYMPELYEFGDMRTVANRIKLENFLKAVPDGYYVAAIGINAVPYGSFTAELKNAFKSIGSEAIDNLQNGYPFAIVGQKGGTPGTANELTASLDDELSPLSQDISLQTILSANQQSGTVTSAVIGPALNWGTLYHNVEEYKGGEDEYTLSVTGIDTTGQQEVLVEKVNTKAFDLSAIDAKTYPKLQLSVFLSDETERTAPQLKEWFVYYDAVPEGVIRPDLVQVNEETLSEQADKGSLSLPMAFENISNTAFTDSLLVKVTLTGNGIQSRVDSFKVEPLTANKTAYFNYTLLTNELEGSYQLSMYVNPTVQQEQYYFNNVYEVPFNVKARLHPILDVAFDGIHIMDGELVAPSPTISITLKDESKGVYLQDPSAMSVIMIDPQGEGQEVPLMSNSEVRYYPADEKNDFKLEYKPSKLEDGVYTVEVKARDVTGKLSGVSPYRISFEVVNESSVTNFYPFPNPFSTKTNFIFTLTGATIPDNFKIQILTVTGKVVKEIMKEEIGPIRIGNNKSEYAWDGTDMYGDKLANGVYLYRVVMSQQGVEDMKHRNTFGDKAFKNGYGKLYILR</sequence>
<dbReference type="CDD" id="cd02258">
    <property type="entry name" value="Peptidase_C25_N"/>
    <property type="match status" value="1"/>
</dbReference>
<evidence type="ECO:0000259" key="3">
    <source>
        <dbReference type="Pfam" id="PF15711"/>
    </source>
</evidence>
<dbReference type="InterPro" id="IPR001769">
    <property type="entry name" value="Gingipain"/>
</dbReference>
<feature type="domain" description="Gingipain" evidence="2">
    <location>
        <begin position="411"/>
        <end position="766"/>
    </location>
</feature>
<gene>
    <name evidence="4" type="ORF">ACFSKU_01510</name>
</gene>
<dbReference type="EMBL" id="JBHUHV010000002">
    <property type="protein sequence ID" value="MFD2065545.1"/>
    <property type="molecule type" value="Genomic_DNA"/>
</dbReference>